<accession>A0A1G9LMH6</accession>
<dbReference type="OrthoDB" id="9802039at2"/>
<dbReference type="PROSITE" id="PS50937">
    <property type="entry name" value="HTH_MERR_2"/>
    <property type="match status" value="1"/>
</dbReference>
<evidence type="ECO:0000313" key="5">
    <source>
        <dbReference type="EMBL" id="SDL63054.1"/>
    </source>
</evidence>
<dbReference type="InterPro" id="IPR009061">
    <property type="entry name" value="DNA-bd_dom_put_sf"/>
</dbReference>
<dbReference type="STRING" id="38302.SAMN04488535_0220"/>
<evidence type="ECO:0000256" key="1">
    <source>
        <dbReference type="ARBA" id="ARBA00023015"/>
    </source>
</evidence>
<dbReference type="PRINTS" id="PR00040">
    <property type="entry name" value="HTHMERR"/>
</dbReference>
<organism evidence="5 6">
    <name type="scientific">Corynebacterium mycetoides</name>
    <dbReference type="NCBI Taxonomy" id="38302"/>
    <lineage>
        <taxon>Bacteria</taxon>
        <taxon>Bacillati</taxon>
        <taxon>Actinomycetota</taxon>
        <taxon>Actinomycetes</taxon>
        <taxon>Mycobacteriales</taxon>
        <taxon>Corynebacteriaceae</taxon>
        <taxon>Corynebacterium</taxon>
    </lineage>
</organism>
<dbReference type="GeneID" id="74902918"/>
<name>A0A1G9LMH6_9CORY</name>
<dbReference type="SMART" id="SM00422">
    <property type="entry name" value="HTH_MERR"/>
    <property type="match status" value="1"/>
</dbReference>
<evidence type="ECO:0000313" key="6">
    <source>
        <dbReference type="Proteomes" id="UP000199350"/>
    </source>
</evidence>
<evidence type="ECO:0000256" key="2">
    <source>
        <dbReference type="ARBA" id="ARBA00023125"/>
    </source>
</evidence>
<protein>
    <submittedName>
        <fullName evidence="5">DNA-binding transcriptional regulator, MerR family</fullName>
    </submittedName>
</protein>
<evidence type="ECO:0000259" key="4">
    <source>
        <dbReference type="PROSITE" id="PS50937"/>
    </source>
</evidence>
<keyword evidence="2 5" id="KW-0238">DNA-binding</keyword>
<evidence type="ECO:0000256" key="3">
    <source>
        <dbReference type="ARBA" id="ARBA00023163"/>
    </source>
</evidence>
<feature type="domain" description="HTH merR-type" evidence="4">
    <location>
        <begin position="1"/>
        <end position="69"/>
    </location>
</feature>
<dbReference type="InterPro" id="IPR047057">
    <property type="entry name" value="MerR_fam"/>
</dbReference>
<keyword evidence="6" id="KW-1185">Reference proteome</keyword>
<dbReference type="CDD" id="cd04770">
    <property type="entry name" value="HTH_HMRTR"/>
    <property type="match status" value="1"/>
</dbReference>
<dbReference type="EMBL" id="LT629700">
    <property type="protein sequence ID" value="SDL63054.1"/>
    <property type="molecule type" value="Genomic_DNA"/>
</dbReference>
<dbReference type="PANTHER" id="PTHR30204">
    <property type="entry name" value="REDOX-CYCLING DRUG-SENSING TRANSCRIPTIONAL ACTIVATOR SOXR"/>
    <property type="match status" value="1"/>
</dbReference>
<dbReference type="Pfam" id="PF13411">
    <property type="entry name" value="MerR_1"/>
    <property type="match status" value="1"/>
</dbReference>
<proteinExistence type="predicted"/>
<dbReference type="GO" id="GO:0003677">
    <property type="term" value="F:DNA binding"/>
    <property type="evidence" value="ECO:0007669"/>
    <property type="project" value="UniProtKB-KW"/>
</dbReference>
<dbReference type="Proteomes" id="UP000199350">
    <property type="component" value="Chromosome I"/>
</dbReference>
<gene>
    <name evidence="5" type="ORF">SAMN04488535_0220</name>
</gene>
<dbReference type="RefSeq" id="WP_006840950.1">
    <property type="nucleotide sequence ID" value="NZ_LT629700.1"/>
</dbReference>
<keyword evidence="1" id="KW-0805">Transcription regulation</keyword>
<keyword evidence="3" id="KW-0804">Transcription</keyword>
<sequence>MRIGELAERAGTTAKTLRFYEEQGLLPPTERTPSGYRDYAPETVARIDFVHRGQAAGLTLAQIRQILDIRDGGHAPCEHVRDLLDVRLAEIEQQIAQLSVLRDTIADLRQDAAHPDPETCSPDQVCRYL</sequence>
<dbReference type="SUPFAM" id="SSF46955">
    <property type="entry name" value="Putative DNA-binding domain"/>
    <property type="match status" value="1"/>
</dbReference>
<dbReference type="GO" id="GO:0003700">
    <property type="term" value="F:DNA-binding transcription factor activity"/>
    <property type="evidence" value="ECO:0007669"/>
    <property type="project" value="InterPro"/>
</dbReference>
<dbReference type="PANTHER" id="PTHR30204:SF94">
    <property type="entry name" value="HEAVY METAL-DEPENDENT TRANSCRIPTIONAL REGULATOR HI_0293-RELATED"/>
    <property type="match status" value="1"/>
</dbReference>
<dbReference type="AlphaFoldDB" id="A0A1G9LMH6"/>
<dbReference type="InterPro" id="IPR000551">
    <property type="entry name" value="MerR-type_HTH_dom"/>
</dbReference>
<reference evidence="6" key="1">
    <citation type="submission" date="2016-10" db="EMBL/GenBank/DDBJ databases">
        <authorList>
            <person name="Varghese N."/>
            <person name="Submissions S."/>
        </authorList>
    </citation>
    <scope>NUCLEOTIDE SEQUENCE [LARGE SCALE GENOMIC DNA]</scope>
    <source>
        <strain evidence="6">DSM 20632</strain>
    </source>
</reference>
<dbReference type="Gene3D" id="1.10.1660.10">
    <property type="match status" value="1"/>
</dbReference>